<feature type="transmembrane region" description="Helical" evidence="6">
    <location>
        <begin position="58"/>
        <end position="77"/>
    </location>
</feature>
<evidence type="ECO:0000256" key="1">
    <source>
        <dbReference type="ARBA" id="ARBA00004651"/>
    </source>
</evidence>
<feature type="transmembrane region" description="Helical" evidence="6">
    <location>
        <begin position="391"/>
        <end position="414"/>
    </location>
</feature>
<dbReference type="EMBL" id="VSSQ01010506">
    <property type="protein sequence ID" value="MPM44514.1"/>
    <property type="molecule type" value="Genomic_DNA"/>
</dbReference>
<sequence>MSKRHPLGPLFHVRVMLRLALGMLFGLLIGEGLSVSLAVAAAVVALMAAVFVLRLRRVLWLVTFFVAMAVGILRVGLIGPGVVPEGKGTVSGRVCEPAEQRDDGTYRVYLDSATLDGKPVSGRLRLYAAFAEAPRYGQMVSVSASVLRSSGDYRLSDRYRGVYAVAFGRKMAQITGEMPTDAYGRLLALRENIGEKIAALFPNAPGEAKGMLLGDVSDIDENTLVAFRNTGITHLLSVSGLHVSLLAVTFSLLFRRNAWVRFAAVACFGAFYAAITAFSPPVVRSLFMLLIALLAFPLQRRLDVVSSISTAFILLLLYNPYSLWNAGFQLSFVAVLSMVLLAPVFQQPLARLGSSASGLIGASVAVVIGTLPTTCLFFGQAQFLSIVTNLFVIPISSVFLIPAFVGTVLAYVWFPLGNAVCWIARAALDVTLGVARFGGSVTIFAPPPGAVAYLLWLTAMVFASRLFLRSGKTRALVAFLIADVSALLWLLF</sequence>
<dbReference type="PANTHER" id="PTHR30619:SF1">
    <property type="entry name" value="RECOMBINATION PROTEIN 2"/>
    <property type="match status" value="1"/>
</dbReference>
<dbReference type="PANTHER" id="PTHR30619">
    <property type="entry name" value="DNA INTERNALIZATION/COMPETENCE PROTEIN COMEC/REC2"/>
    <property type="match status" value="1"/>
</dbReference>
<organism evidence="9">
    <name type="scientific">bioreactor metagenome</name>
    <dbReference type="NCBI Taxonomy" id="1076179"/>
    <lineage>
        <taxon>unclassified sequences</taxon>
        <taxon>metagenomes</taxon>
        <taxon>ecological metagenomes</taxon>
    </lineage>
</organism>
<evidence type="ECO:0000256" key="3">
    <source>
        <dbReference type="ARBA" id="ARBA00022692"/>
    </source>
</evidence>
<comment type="subcellular location">
    <subcellularLocation>
        <location evidence="1">Cell membrane</location>
        <topology evidence="1">Multi-pass membrane protein</topology>
    </subcellularLocation>
</comment>
<evidence type="ECO:0000259" key="8">
    <source>
        <dbReference type="Pfam" id="PF13567"/>
    </source>
</evidence>
<dbReference type="NCBIfam" id="TIGR00360">
    <property type="entry name" value="ComEC_N-term"/>
    <property type="match status" value="1"/>
</dbReference>
<evidence type="ECO:0000256" key="2">
    <source>
        <dbReference type="ARBA" id="ARBA00022475"/>
    </source>
</evidence>
<evidence type="ECO:0000256" key="5">
    <source>
        <dbReference type="ARBA" id="ARBA00023136"/>
    </source>
</evidence>
<name>A0A645A407_9ZZZZ</name>
<feature type="domain" description="DUF4131" evidence="8">
    <location>
        <begin position="36"/>
        <end position="145"/>
    </location>
</feature>
<accession>A0A645A407</accession>
<dbReference type="InterPro" id="IPR052159">
    <property type="entry name" value="Competence_DNA_uptake"/>
</dbReference>
<dbReference type="InterPro" id="IPR004477">
    <property type="entry name" value="ComEC_N"/>
</dbReference>
<keyword evidence="2" id="KW-1003">Cell membrane</keyword>
<dbReference type="Pfam" id="PF13567">
    <property type="entry name" value="DUF4131"/>
    <property type="match status" value="1"/>
</dbReference>
<feature type="transmembrane region" description="Helical" evidence="6">
    <location>
        <begin position="35"/>
        <end position="53"/>
    </location>
</feature>
<evidence type="ECO:0000256" key="4">
    <source>
        <dbReference type="ARBA" id="ARBA00022989"/>
    </source>
</evidence>
<feature type="transmembrane region" description="Helical" evidence="6">
    <location>
        <begin position="12"/>
        <end position="29"/>
    </location>
</feature>
<keyword evidence="5 6" id="KW-0472">Membrane</keyword>
<evidence type="ECO:0000256" key="6">
    <source>
        <dbReference type="SAM" id="Phobius"/>
    </source>
</evidence>
<dbReference type="GO" id="GO:0005886">
    <property type="term" value="C:plasma membrane"/>
    <property type="evidence" value="ECO:0007669"/>
    <property type="project" value="UniProtKB-SubCell"/>
</dbReference>
<evidence type="ECO:0000259" key="7">
    <source>
        <dbReference type="Pfam" id="PF03772"/>
    </source>
</evidence>
<feature type="transmembrane region" description="Helical" evidence="6">
    <location>
        <begin position="327"/>
        <end position="345"/>
    </location>
</feature>
<feature type="transmembrane region" description="Helical" evidence="6">
    <location>
        <begin position="258"/>
        <end position="275"/>
    </location>
</feature>
<gene>
    <name evidence="9" type="ORF">SDC9_91192</name>
</gene>
<protein>
    <recommendedName>
        <fullName evidence="10">ComEC/Rec2-related protein domain-containing protein</fullName>
    </recommendedName>
</protein>
<evidence type="ECO:0000313" key="9">
    <source>
        <dbReference type="EMBL" id="MPM44514.1"/>
    </source>
</evidence>
<comment type="caution">
    <text evidence="9">The sequence shown here is derived from an EMBL/GenBank/DDBJ whole genome shotgun (WGS) entry which is preliminary data.</text>
</comment>
<proteinExistence type="predicted"/>
<dbReference type="AlphaFoldDB" id="A0A645A407"/>
<keyword evidence="3 6" id="KW-0812">Transmembrane</keyword>
<evidence type="ECO:0008006" key="10">
    <source>
        <dbReference type="Google" id="ProtNLM"/>
    </source>
</evidence>
<dbReference type="Pfam" id="PF03772">
    <property type="entry name" value="Competence"/>
    <property type="match status" value="1"/>
</dbReference>
<feature type="transmembrane region" description="Helical" evidence="6">
    <location>
        <begin position="232"/>
        <end position="253"/>
    </location>
</feature>
<feature type="transmembrane region" description="Helical" evidence="6">
    <location>
        <begin position="357"/>
        <end position="379"/>
    </location>
</feature>
<dbReference type="InterPro" id="IPR025405">
    <property type="entry name" value="DUF4131"/>
</dbReference>
<feature type="domain" description="ComEC/Rec2-related protein" evidence="7">
    <location>
        <begin position="211"/>
        <end position="462"/>
    </location>
</feature>
<keyword evidence="4 6" id="KW-1133">Transmembrane helix</keyword>
<reference evidence="9" key="1">
    <citation type="submission" date="2019-08" db="EMBL/GenBank/DDBJ databases">
        <authorList>
            <person name="Kucharzyk K."/>
            <person name="Murdoch R.W."/>
            <person name="Higgins S."/>
            <person name="Loffler F."/>
        </authorList>
    </citation>
    <scope>NUCLEOTIDE SEQUENCE</scope>
</reference>
<feature type="transmembrane region" description="Helical" evidence="6">
    <location>
        <begin position="475"/>
        <end position="491"/>
    </location>
</feature>